<evidence type="ECO:0000313" key="2">
    <source>
        <dbReference type="Proteomes" id="UP000789860"/>
    </source>
</evidence>
<protein>
    <submittedName>
        <fullName evidence="1">1639_t:CDS:1</fullName>
    </submittedName>
</protein>
<dbReference type="EMBL" id="CAJVPM010010737">
    <property type="protein sequence ID" value="CAG8575827.1"/>
    <property type="molecule type" value="Genomic_DNA"/>
</dbReference>
<comment type="caution">
    <text evidence="1">The sequence shown here is derived from an EMBL/GenBank/DDBJ whole genome shotgun (WGS) entry which is preliminary data.</text>
</comment>
<organism evidence="1 2">
    <name type="scientific">Scutellospora calospora</name>
    <dbReference type="NCBI Taxonomy" id="85575"/>
    <lineage>
        <taxon>Eukaryota</taxon>
        <taxon>Fungi</taxon>
        <taxon>Fungi incertae sedis</taxon>
        <taxon>Mucoromycota</taxon>
        <taxon>Glomeromycotina</taxon>
        <taxon>Glomeromycetes</taxon>
        <taxon>Diversisporales</taxon>
        <taxon>Gigasporaceae</taxon>
        <taxon>Scutellospora</taxon>
    </lineage>
</organism>
<feature type="non-terminal residue" evidence="1">
    <location>
        <position position="1"/>
    </location>
</feature>
<reference evidence="1" key="1">
    <citation type="submission" date="2021-06" db="EMBL/GenBank/DDBJ databases">
        <authorList>
            <person name="Kallberg Y."/>
            <person name="Tangrot J."/>
            <person name="Rosling A."/>
        </authorList>
    </citation>
    <scope>NUCLEOTIDE SEQUENCE</scope>
    <source>
        <strain evidence="1">AU212A</strain>
    </source>
</reference>
<proteinExistence type="predicted"/>
<evidence type="ECO:0000313" key="1">
    <source>
        <dbReference type="EMBL" id="CAG8575827.1"/>
    </source>
</evidence>
<name>A0ACA9MBS9_9GLOM</name>
<accession>A0ACA9MBS9</accession>
<sequence length="82" mass="9581">ESGNDILQILEEFVQYTEYKAVGFHSFLNLKERLKTTDYVTESLQKKMLYEKPLCFILKLSNGMLQVTSYGDFKKGNNVDNY</sequence>
<keyword evidence="2" id="KW-1185">Reference proteome</keyword>
<gene>
    <name evidence="1" type="ORF">SCALOS_LOCUS6015</name>
</gene>
<dbReference type="Proteomes" id="UP000789860">
    <property type="component" value="Unassembled WGS sequence"/>
</dbReference>